<feature type="domain" description="DUF4179" evidence="2">
    <location>
        <begin position="50"/>
        <end position="140"/>
    </location>
</feature>
<gene>
    <name evidence="4" type="ORF">ACFSFY_05485</name>
</gene>
<keyword evidence="5" id="KW-1185">Reference proteome</keyword>
<comment type="caution">
    <text evidence="4">The sequence shown here is derived from an EMBL/GenBank/DDBJ whole genome shotgun (WGS) entry which is preliminary data.</text>
</comment>
<dbReference type="Proteomes" id="UP001597218">
    <property type="component" value="Unassembled WGS sequence"/>
</dbReference>
<dbReference type="InterPro" id="IPR025436">
    <property type="entry name" value="DUF4179"/>
</dbReference>
<keyword evidence="1" id="KW-0812">Transmembrane</keyword>
<evidence type="ECO:0000259" key="3">
    <source>
        <dbReference type="Pfam" id="PF18705"/>
    </source>
</evidence>
<dbReference type="EMBL" id="JBHUGI010000010">
    <property type="protein sequence ID" value="MFD1927516.1"/>
    <property type="molecule type" value="Genomic_DNA"/>
</dbReference>
<keyword evidence="1" id="KW-0472">Membrane</keyword>
<dbReference type="Pfam" id="PF13786">
    <property type="entry name" value="DUF4179"/>
    <property type="match status" value="1"/>
</dbReference>
<dbReference type="RefSeq" id="WP_381536175.1">
    <property type="nucleotide sequence ID" value="NZ_JBHUGI010000010.1"/>
</dbReference>
<evidence type="ECO:0000259" key="2">
    <source>
        <dbReference type="Pfam" id="PF13786"/>
    </source>
</evidence>
<dbReference type="Pfam" id="PF18705">
    <property type="entry name" value="DUF5643"/>
    <property type="match status" value="1"/>
</dbReference>
<name>A0ABW4SDZ6_9BACL</name>
<proteinExistence type="predicted"/>
<evidence type="ECO:0000313" key="4">
    <source>
        <dbReference type="EMBL" id="MFD1927516.1"/>
    </source>
</evidence>
<feature type="transmembrane region" description="Helical" evidence="1">
    <location>
        <begin position="53"/>
        <end position="72"/>
    </location>
</feature>
<sequence>MYKNEEDKLEQWKKQIEERPISEIRLEQAIKNGFERGRLGKSRKNKRIYKRSIWSVFVAAILLITLVTSIRVSPVFANAIASIPGLERFVEFIREDKGLESAMNNEYYQELNLTSEKEGVTLTLKGVIADEEEMVLFYTLNGARKDEVFHLGLSDITDRKGNDVMRWGSATPDPISFETGKELAVKINIGFKEGVNESEFILKATAKSTEREIDFDIPFSLAKEKMPTTRYLVNETVSIEGQKVTIQQIEISPLKVAISIRTNPNNTKIIFGFEDLRLMDENGEMWTSINGITSSGTENEDEKIYYLESNYFENPEELTLMFNKLQAMDKDEAYILIDTEKEVILEQPADQRYSIQDIKKGYLEFLLKSEEGYHTSPFNSFIDAEGKEVSFTSGSFSSNGDDTAVIGMDFPKGPFVNPVKLPLHGYPQWIEGNVKVKINIR</sequence>
<reference evidence="5" key="1">
    <citation type="journal article" date="2019" name="Int. J. Syst. Evol. Microbiol.">
        <title>The Global Catalogue of Microorganisms (GCM) 10K type strain sequencing project: providing services to taxonomists for standard genome sequencing and annotation.</title>
        <authorList>
            <consortium name="The Broad Institute Genomics Platform"/>
            <consortium name="The Broad Institute Genome Sequencing Center for Infectious Disease"/>
            <person name="Wu L."/>
            <person name="Ma J."/>
        </authorList>
    </citation>
    <scope>NUCLEOTIDE SEQUENCE [LARGE SCALE GENOMIC DNA]</scope>
    <source>
        <strain evidence="5">CGMCC 4.7177</strain>
    </source>
</reference>
<feature type="domain" description="DUF5643" evidence="3">
    <location>
        <begin position="229"/>
        <end position="339"/>
    </location>
</feature>
<evidence type="ECO:0000313" key="5">
    <source>
        <dbReference type="Proteomes" id="UP001597218"/>
    </source>
</evidence>
<dbReference type="Gene3D" id="2.60.40.1630">
    <property type="entry name" value="bacillus anthracis domain"/>
    <property type="match status" value="1"/>
</dbReference>
<dbReference type="InterPro" id="IPR040680">
    <property type="entry name" value="DUF5643"/>
</dbReference>
<evidence type="ECO:0000256" key="1">
    <source>
        <dbReference type="SAM" id="Phobius"/>
    </source>
</evidence>
<organism evidence="4 5">
    <name type="scientific">Sporosarcina siberiensis</name>
    <dbReference type="NCBI Taxonomy" id="1365606"/>
    <lineage>
        <taxon>Bacteria</taxon>
        <taxon>Bacillati</taxon>
        <taxon>Bacillota</taxon>
        <taxon>Bacilli</taxon>
        <taxon>Bacillales</taxon>
        <taxon>Caryophanaceae</taxon>
        <taxon>Sporosarcina</taxon>
    </lineage>
</organism>
<accession>A0ABW4SDZ6</accession>
<protein>
    <submittedName>
        <fullName evidence="4">DUF4179 domain-containing protein</fullName>
    </submittedName>
</protein>
<keyword evidence="1" id="KW-1133">Transmembrane helix</keyword>